<dbReference type="Proteomes" id="UP000187609">
    <property type="component" value="Unassembled WGS sequence"/>
</dbReference>
<dbReference type="SMR" id="A0A1J6L1Z0"/>
<evidence type="ECO:0000313" key="1">
    <source>
        <dbReference type="EMBL" id="OIT27767.1"/>
    </source>
</evidence>
<dbReference type="SUPFAM" id="SSF56219">
    <property type="entry name" value="DNase I-like"/>
    <property type="match status" value="1"/>
</dbReference>
<keyword evidence="2" id="KW-1185">Reference proteome</keyword>
<comment type="caution">
    <text evidence="1">The sequence shown here is derived from an EMBL/GenBank/DDBJ whole genome shotgun (WGS) entry which is preliminary data.</text>
</comment>
<dbReference type="InterPro" id="IPR036691">
    <property type="entry name" value="Endo/exonu/phosph_ase_sf"/>
</dbReference>
<dbReference type="Gene3D" id="3.60.10.10">
    <property type="entry name" value="Endonuclease/exonuclease/phosphatase"/>
    <property type="match status" value="1"/>
</dbReference>
<proteinExistence type="predicted"/>
<dbReference type="Gramene" id="OIT27767">
    <property type="protein sequence ID" value="OIT27767"/>
    <property type="gene ID" value="A4A49_60493"/>
</dbReference>
<gene>
    <name evidence="1" type="ORF">A4A49_60493</name>
</gene>
<name>A0A1J6L1Z0_NICAT</name>
<dbReference type="PANTHER" id="PTHR35218">
    <property type="entry name" value="RNASE H DOMAIN-CONTAINING PROTEIN"/>
    <property type="match status" value="1"/>
</dbReference>
<organism evidence="1 2">
    <name type="scientific">Nicotiana attenuata</name>
    <name type="common">Coyote tobacco</name>
    <dbReference type="NCBI Taxonomy" id="49451"/>
    <lineage>
        <taxon>Eukaryota</taxon>
        <taxon>Viridiplantae</taxon>
        <taxon>Streptophyta</taxon>
        <taxon>Embryophyta</taxon>
        <taxon>Tracheophyta</taxon>
        <taxon>Spermatophyta</taxon>
        <taxon>Magnoliopsida</taxon>
        <taxon>eudicotyledons</taxon>
        <taxon>Gunneridae</taxon>
        <taxon>Pentapetalae</taxon>
        <taxon>asterids</taxon>
        <taxon>lamiids</taxon>
        <taxon>Solanales</taxon>
        <taxon>Solanaceae</taxon>
        <taxon>Nicotianoideae</taxon>
        <taxon>Nicotianeae</taxon>
        <taxon>Nicotiana</taxon>
    </lineage>
</organism>
<protein>
    <recommendedName>
        <fullName evidence="3">Endonuclease/exonuclease/phosphatase domain-containing protein</fullName>
    </recommendedName>
</protein>
<dbReference type="PANTHER" id="PTHR35218:SF7">
    <property type="entry name" value="ENDONUCLEASE_EXONUCLEASE_PHOSPHATASE"/>
    <property type="match status" value="1"/>
</dbReference>
<dbReference type="EMBL" id="MJEQ01002288">
    <property type="protein sequence ID" value="OIT27767.1"/>
    <property type="molecule type" value="Genomic_DNA"/>
</dbReference>
<sequence>MIPTLQDNQLPATLYNPSHLLIHLELSLAPERSTPHHEDLMKIMIWNCRGAHNQEFRWNLRFLLTWNNPSVLCLRETRMADHTDLLMEFNYTDLIQVAAQGHSGGIVLLWRDHDLVVNPVAVTSQEIHASVDVNDPRTQHPTT</sequence>
<reference evidence="1" key="1">
    <citation type="submission" date="2016-11" db="EMBL/GenBank/DDBJ databases">
        <title>The genome of Nicotiana attenuata.</title>
        <authorList>
            <person name="Xu S."/>
            <person name="Brockmoeller T."/>
            <person name="Gaquerel E."/>
            <person name="Navarro A."/>
            <person name="Kuhl H."/>
            <person name="Gase K."/>
            <person name="Ling Z."/>
            <person name="Zhou W."/>
            <person name="Kreitzer C."/>
            <person name="Stanke M."/>
            <person name="Tang H."/>
            <person name="Lyons E."/>
            <person name="Pandey P."/>
            <person name="Pandey S.P."/>
            <person name="Timmermann B."/>
            <person name="Baldwin I.T."/>
        </authorList>
    </citation>
    <scope>NUCLEOTIDE SEQUENCE [LARGE SCALE GENOMIC DNA]</scope>
    <source>
        <strain evidence="1">UT</strain>
    </source>
</reference>
<accession>A0A1J6L1Z0</accession>
<evidence type="ECO:0000313" key="2">
    <source>
        <dbReference type="Proteomes" id="UP000187609"/>
    </source>
</evidence>
<dbReference type="AlphaFoldDB" id="A0A1J6L1Z0"/>
<dbReference type="OMA" id="QKIHATI"/>
<evidence type="ECO:0008006" key="3">
    <source>
        <dbReference type="Google" id="ProtNLM"/>
    </source>
</evidence>